<dbReference type="EMBL" id="CP002736">
    <property type="protein sequence ID" value="AEF93209.1"/>
    <property type="molecule type" value="Genomic_DNA"/>
</dbReference>
<organism evidence="1 2">
    <name type="scientific">Desulfotomaculum nigrificans (strain DSM 14880 / VKM B-2319 / CO-1-SRB)</name>
    <name type="common">Desulfotomaculum carboxydivorans</name>
    <dbReference type="NCBI Taxonomy" id="868595"/>
    <lineage>
        <taxon>Bacteria</taxon>
        <taxon>Bacillati</taxon>
        <taxon>Bacillota</taxon>
        <taxon>Clostridia</taxon>
        <taxon>Eubacteriales</taxon>
        <taxon>Desulfotomaculaceae</taxon>
        <taxon>Desulfotomaculum</taxon>
    </lineage>
</organism>
<proteinExistence type="predicted"/>
<sequence length="98" mass="11063">MKFGRVILQLEKARRELLAVDPGDKEKLLGAFKPYFRGFAKMVVAFFRIAFSYSGSAIRRRSCLTNSSCGFNLPLPGKALAESLLKSLTHLYRVFFTP</sequence>
<evidence type="ECO:0000313" key="2">
    <source>
        <dbReference type="Proteomes" id="UP000009226"/>
    </source>
</evidence>
<name>F6B6D8_DESCC</name>
<dbReference type="HOGENOM" id="CLU_2329157_0_0_9"/>
<dbReference type="KEGG" id="dca:Desca_0312"/>
<evidence type="ECO:0000313" key="1">
    <source>
        <dbReference type="EMBL" id="AEF93209.1"/>
    </source>
</evidence>
<keyword evidence="2" id="KW-1185">Reference proteome</keyword>
<dbReference type="RefSeq" id="WP_013809534.1">
    <property type="nucleotide sequence ID" value="NC_015565.1"/>
</dbReference>
<dbReference type="AlphaFoldDB" id="F6B6D8"/>
<reference evidence="1" key="1">
    <citation type="submission" date="2011-05" db="EMBL/GenBank/DDBJ databases">
        <title>Complete sequence of Desulfotomaculum carboxydivorans CO-1-SRB.</title>
        <authorList>
            <consortium name="US DOE Joint Genome Institute"/>
            <person name="Lucas S."/>
            <person name="Han J."/>
            <person name="Lapidus A."/>
            <person name="Cheng J.-F."/>
            <person name="Goodwin L."/>
            <person name="Pitluck S."/>
            <person name="Peters L."/>
            <person name="Mikhailova N."/>
            <person name="Lu M."/>
            <person name="Han C."/>
            <person name="Tapia R."/>
            <person name="Land M."/>
            <person name="Hauser L."/>
            <person name="Kyrpides N."/>
            <person name="Ivanova N."/>
            <person name="Pagani I."/>
            <person name="Stams A."/>
            <person name="Plugge C."/>
            <person name="Muyzer G."/>
            <person name="Kuever J."/>
            <person name="Parshina S."/>
            <person name="Ivanova A."/>
            <person name="Nazina T."/>
            <person name="Woyke T."/>
        </authorList>
    </citation>
    <scope>NUCLEOTIDE SEQUENCE [LARGE SCALE GENOMIC DNA]</scope>
    <source>
        <strain evidence="1">CO-1-SRB</strain>
    </source>
</reference>
<dbReference type="Proteomes" id="UP000009226">
    <property type="component" value="Chromosome"/>
</dbReference>
<protein>
    <submittedName>
        <fullName evidence="1">Uncharacterized protein</fullName>
    </submittedName>
</protein>
<accession>F6B6D8</accession>
<gene>
    <name evidence="1" type="ordered locus">Desca_0312</name>
</gene>